<dbReference type="InParanoid" id="B0DG90"/>
<dbReference type="KEGG" id="lbc:LACBIDRAFT_328869"/>
<sequence length="445" mass="49863">MSSRLGLIPEAAACLTQAPPLPSHHKPMVVSATSKVHTTPLRSLRPSETKVAQANDQRALHRSRSWPHRLRLSQSRTTRKRDHCLRFPSLGFCTTTSTTTLSTDRPRTLRPRASSLLPWSEPGDAHHGGGAGYGWGVVAWLFVFPSSVLLTSVTMDDVSSHLVKAAWWVFFYHSSLPATRQACIAWLKKHVRNAYSLETSRWNLNYTTPQSQHSKHGGTMVKLCSGSARLLRQWFPRPQPLPGLNVENVELWHGEQTGKGRLMNLDVDDLGRIFSFGVFALRDLRSGPEVVLDWEWDSGSKMPSLPHVLVEFMFAGFYLNSNFELTYHPRAPSTHLATHSTPAAPNNEHPAHTVIHLHYLPADADGCVYHWPGREKEKAIESDEDVETLGGTMTLEQGRLWLPPTRTTNVKVFLKMSAHVIDTCGARSIQPQARPEDIEKPWGRA</sequence>
<dbReference type="OrthoDB" id="79252at2759"/>
<protein>
    <submittedName>
        <fullName evidence="1">Predicted protein</fullName>
    </submittedName>
</protein>
<proteinExistence type="predicted"/>
<gene>
    <name evidence="1" type="ORF">LACBIDRAFT_328869</name>
</gene>
<dbReference type="EMBL" id="DS547108">
    <property type="protein sequence ID" value="EDR06471.1"/>
    <property type="molecule type" value="Genomic_DNA"/>
</dbReference>
<reference evidence="1 2" key="1">
    <citation type="journal article" date="2008" name="Nature">
        <title>The genome of Laccaria bicolor provides insights into mycorrhizal symbiosis.</title>
        <authorList>
            <person name="Martin F."/>
            <person name="Aerts A."/>
            <person name="Ahren D."/>
            <person name="Brun A."/>
            <person name="Danchin E.G.J."/>
            <person name="Duchaussoy F."/>
            <person name="Gibon J."/>
            <person name="Kohler A."/>
            <person name="Lindquist E."/>
            <person name="Pereda V."/>
            <person name="Salamov A."/>
            <person name="Shapiro H.J."/>
            <person name="Wuyts J."/>
            <person name="Blaudez D."/>
            <person name="Buee M."/>
            <person name="Brokstein P."/>
            <person name="Canbaeck B."/>
            <person name="Cohen D."/>
            <person name="Courty P.E."/>
            <person name="Coutinho P.M."/>
            <person name="Delaruelle C."/>
            <person name="Detter J.C."/>
            <person name="Deveau A."/>
            <person name="DiFazio S."/>
            <person name="Duplessis S."/>
            <person name="Fraissinet-Tachet L."/>
            <person name="Lucic E."/>
            <person name="Frey-Klett P."/>
            <person name="Fourrey C."/>
            <person name="Feussner I."/>
            <person name="Gay G."/>
            <person name="Grimwood J."/>
            <person name="Hoegger P.J."/>
            <person name="Jain P."/>
            <person name="Kilaru S."/>
            <person name="Labbe J."/>
            <person name="Lin Y.C."/>
            <person name="Legue V."/>
            <person name="Le Tacon F."/>
            <person name="Marmeisse R."/>
            <person name="Melayah D."/>
            <person name="Montanini B."/>
            <person name="Muratet M."/>
            <person name="Nehls U."/>
            <person name="Niculita-Hirzel H."/>
            <person name="Oudot-Le Secq M.P."/>
            <person name="Peter M."/>
            <person name="Quesneville H."/>
            <person name="Rajashekar B."/>
            <person name="Reich M."/>
            <person name="Rouhier N."/>
            <person name="Schmutz J."/>
            <person name="Yin T."/>
            <person name="Chalot M."/>
            <person name="Henrissat B."/>
            <person name="Kuees U."/>
            <person name="Lucas S."/>
            <person name="Van de Peer Y."/>
            <person name="Podila G.K."/>
            <person name="Polle A."/>
            <person name="Pukkila P.J."/>
            <person name="Richardson P.M."/>
            <person name="Rouze P."/>
            <person name="Sanders I.R."/>
            <person name="Stajich J.E."/>
            <person name="Tunlid A."/>
            <person name="Tuskan G."/>
            <person name="Grigoriev I.V."/>
        </authorList>
    </citation>
    <scope>NUCLEOTIDE SEQUENCE [LARGE SCALE GENOMIC DNA]</scope>
    <source>
        <strain evidence="2">S238N-H82 / ATCC MYA-4686</strain>
    </source>
</reference>
<accession>B0DG90</accession>
<evidence type="ECO:0000313" key="2">
    <source>
        <dbReference type="Proteomes" id="UP000001194"/>
    </source>
</evidence>
<keyword evidence="2" id="KW-1185">Reference proteome</keyword>
<dbReference type="RefSeq" id="XP_001882843.1">
    <property type="nucleotide sequence ID" value="XM_001882808.1"/>
</dbReference>
<dbReference type="HOGENOM" id="CLU_615491_0_0_1"/>
<organism evidence="2">
    <name type="scientific">Laccaria bicolor (strain S238N-H82 / ATCC MYA-4686)</name>
    <name type="common">Bicoloured deceiver</name>
    <name type="synonym">Laccaria laccata var. bicolor</name>
    <dbReference type="NCBI Taxonomy" id="486041"/>
    <lineage>
        <taxon>Eukaryota</taxon>
        <taxon>Fungi</taxon>
        <taxon>Dikarya</taxon>
        <taxon>Basidiomycota</taxon>
        <taxon>Agaricomycotina</taxon>
        <taxon>Agaricomycetes</taxon>
        <taxon>Agaricomycetidae</taxon>
        <taxon>Agaricales</taxon>
        <taxon>Agaricineae</taxon>
        <taxon>Hydnangiaceae</taxon>
        <taxon>Laccaria</taxon>
    </lineage>
</organism>
<dbReference type="AlphaFoldDB" id="B0DG90"/>
<name>B0DG90_LACBS</name>
<evidence type="ECO:0000313" key="1">
    <source>
        <dbReference type="EMBL" id="EDR06471.1"/>
    </source>
</evidence>
<dbReference type="Proteomes" id="UP000001194">
    <property type="component" value="Unassembled WGS sequence"/>
</dbReference>
<dbReference type="GeneID" id="6078469"/>